<dbReference type="Proteomes" id="UP000245020">
    <property type="component" value="Unassembled WGS sequence"/>
</dbReference>
<protein>
    <submittedName>
        <fullName evidence="1">Uncharacterized protein</fullName>
    </submittedName>
</protein>
<sequence>MQYAYQPIIAQLDDIDFEVSGKLLESSRILLKASSCSYYLGALDTGIWEKIAATGEAITIRVQRTNCAVQADLVRESFSRYIDDNMPILYEAQQLLHKHSKPFTPYINHLAVSTFDIDNSATNEEWFDQLSAEIDKMDKALEDFAKCCKETATLLQTIMKEDEARNIA</sequence>
<dbReference type="RefSeq" id="WP_109189862.1">
    <property type="nucleotide sequence ID" value="NZ_BMYA01000004.1"/>
</dbReference>
<dbReference type="AlphaFoldDB" id="A0A2U2ACM7"/>
<dbReference type="OrthoDB" id="6723637at2"/>
<evidence type="ECO:0000313" key="1">
    <source>
        <dbReference type="EMBL" id="PWD80420.1"/>
    </source>
</evidence>
<name>A0A2U2ACM7_9GAMM</name>
<reference evidence="2" key="1">
    <citation type="submission" date="2018-05" db="EMBL/GenBank/DDBJ databases">
        <title>Ignatzschineria dubaiensis sp. nov., isolated from necrotic foot tissues of dromedaries (Camelus dromedarius) and associated maggots in Dubai, United Arab Emirates.</title>
        <authorList>
            <person name="Tsang C.C."/>
            <person name="Tang J.Y.M."/>
            <person name="Fong J.Y.H."/>
            <person name="Kinne J."/>
            <person name="Lee H.H."/>
            <person name="Joseph M."/>
            <person name="Jose S."/>
            <person name="Schuster R.K."/>
            <person name="Tang Y."/>
            <person name="Sivakumar S."/>
            <person name="Chen J.H.K."/>
            <person name="Teng J.L.L."/>
            <person name="Lau S.K.P."/>
            <person name="Wernery U."/>
            <person name="Woo P.C.Y."/>
        </authorList>
    </citation>
    <scope>NUCLEOTIDE SEQUENCE [LARGE SCALE GENOMIC DNA]</scope>
    <source>
        <strain evidence="2">KCTC 22644</strain>
    </source>
</reference>
<dbReference type="EMBL" id="QEWQ01000006">
    <property type="protein sequence ID" value="PWD80420.1"/>
    <property type="molecule type" value="Genomic_DNA"/>
</dbReference>
<evidence type="ECO:0000313" key="2">
    <source>
        <dbReference type="Proteomes" id="UP000245020"/>
    </source>
</evidence>
<accession>A0A2U2ACM7</accession>
<gene>
    <name evidence="1" type="ORF">DC083_08875</name>
</gene>
<organism evidence="1 2">
    <name type="scientific">Ignatzschineria ureiclastica</name>
    <dbReference type="NCBI Taxonomy" id="472582"/>
    <lineage>
        <taxon>Bacteria</taxon>
        <taxon>Pseudomonadati</taxon>
        <taxon>Pseudomonadota</taxon>
        <taxon>Gammaproteobacteria</taxon>
        <taxon>Cardiobacteriales</taxon>
        <taxon>Ignatzschineriaceae</taxon>
        <taxon>Ignatzschineria</taxon>
    </lineage>
</organism>
<proteinExistence type="predicted"/>
<comment type="caution">
    <text evidence="1">The sequence shown here is derived from an EMBL/GenBank/DDBJ whole genome shotgun (WGS) entry which is preliminary data.</text>
</comment>
<keyword evidence="2" id="KW-1185">Reference proteome</keyword>